<keyword evidence="1" id="KW-1133">Transmembrane helix</keyword>
<protein>
    <submittedName>
        <fullName evidence="2">Uncharacterized protein</fullName>
    </submittedName>
</protein>
<accession>A0A376L2L8</accession>
<name>A0A376L2L8_ECOLX</name>
<proteinExistence type="predicted"/>
<feature type="transmembrane region" description="Helical" evidence="1">
    <location>
        <begin position="39"/>
        <end position="59"/>
    </location>
</feature>
<sequence>MSCMLEWMMFYMVGKNIRFHLLFVFKSQGGGIVFSEWMFFLISVFMLLPFLPALLELYFPRDPEAF</sequence>
<keyword evidence="1" id="KW-0472">Membrane</keyword>
<evidence type="ECO:0000256" key="1">
    <source>
        <dbReference type="SAM" id="Phobius"/>
    </source>
</evidence>
<dbReference type="Proteomes" id="UP000255460">
    <property type="component" value="Unassembled WGS sequence"/>
</dbReference>
<dbReference type="AlphaFoldDB" id="A0A376L2L8"/>
<dbReference type="EMBL" id="UFZQ01000001">
    <property type="protein sequence ID" value="STE89103.1"/>
    <property type="molecule type" value="Genomic_DNA"/>
</dbReference>
<organism evidence="2 3">
    <name type="scientific">Escherichia coli</name>
    <dbReference type="NCBI Taxonomy" id="562"/>
    <lineage>
        <taxon>Bacteria</taxon>
        <taxon>Pseudomonadati</taxon>
        <taxon>Pseudomonadota</taxon>
        <taxon>Gammaproteobacteria</taxon>
        <taxon>Enterobacterales</taxon>
        <taxon>Enterobacteriaceae</taxon>
        <taxon>Escherichia</taxon>
    </lineage>
</organism>
<keyword evidence="1" id="KW-0812">Transmembrane</keyword>
<reference evidence="2 3" key="1">
    <citation type="submission" date="2018-06" db="EMBL/GenBank/DDBJ databases">
        <authorList>
            <consortium name="Pathogen Informatics"/>
            <person name="Doyle S."/>
        </authorList>
    </citation>
    <scope>NUCLEOTIDE SEQUENCE [LARGE SCALE GENOMIC DNA]</scope>
    <source>
        <strain evidence="2 3">NCTC10418</strain>
    </source>
</reference>
<evidence type="ECO:0000313" key="3">
    <source>
        <dbReference type="Proteomes" id="UP000255460"/>
    </source>
</evidence>
<evidence type="ECO:0000313" key="2">
    <source>
        <dbReference type="EMBL" id="STE89103.1"/>
    </source>
</evidence>
<gene>
    <name evidence="2" type="ORF">NCTC10418_06825</name>
</gene>